<dbReference type="OrthoDB" id="286202at2"/>
<evidence type="ECO:0000256" key="2">
    <source>
        <dbReference type="ARBA" id="ARBA00010742"/>
    </source>
</evidence>
<dbReference type="InterPro" id="IPR015168">
    <property type="entry name" value="SsuA/THI5"/>
</dbReference>
<name>A0A0H4KK37_9BACI</name>
<dbReference type="SMART" id="SM00062">
    <property type="entry name" value="PBPb"/>
    <property type="match status" value="1"/>
</dbReference>
<keyword evidence="12" id="KW-1185">Reference proteome</keyword>
<dbReference type="Pfam" id="PF09084">
    <property type="entry name" value="NMT1"/>
    <property type="match status" value="1"/>
</dbReference>
<dbReference type="PANTHER" id="PTHR30024:SF42">
    <property type="entry name" value="ALIPHATIC SULFONATES-BINDING PROTEIN-RELATED"/>
    <property type="match status" value="1"/>
</dbReference>
<keyword evidence="6" id="KW-0449">Lipoprotein</keyword>
<comment type="subcellular location">
    <subcellularLocation>
        <location evidence="1">Periplasm</location>
    </subcellularLocation>
</comment>
<accession>A0A0H4KK37</accession>
<keyword evidence="4 9" id="KW-0732">Signal</keyword>
<feature type="chain" id="PRO_5005207245" description="Putative aliphatic sulfonates-binding protein" evidence="9">
    <location>
        <begin position="24"/>
        <end position="326"/>
    </location>
</feature>
<keyword evidence="3" id="KW-0813">Transport</keyword>
<evidence type="ECO:0000256" key="6">
    <source>
        <dbReference type="ARBA" id="ARBA00023288"/>
    </source>
</evidence>
<keyword evidence="5" id="KW-0564">Palmitate</keyword>
<reference evidence="12" key="2">
    <citation type="submission" date="2015-06" db="EMBL/GenBank/DDBJ databases">
        <title>Genome Sequence of Bacillus endophyticus and Analysis of its Companion Mechanism in the Ketogulonigenium vulgare-Bacillus strain Consortium.</title>
        <authorList>
            <person name="Jia N."/>
            <person name="Du J."/>
            <person name="Ding M.-Z."/>
            <person name="Gao F."/>
            <person name="Yuan Y.-J."/>
        </authorList>
    </citation>
    <scope>NUCLEOTIDE SEQUENCE [LARGE SCALE GENOMIC DNA]</scope>
    <source>
        <strain evidence="12">Hbe603</strain>
    </source>
</reference>
<comment type="function">
    <text evidence="7">Part of a binding-protein-dependent transport system for aliphatic sulfonates. Putative binding protein.</text>
</comment>
<dbReference type="PANTHER" id="PTHR30024">
    <property type="entry name" value="ALIPHATIC SULFONATES-BINDING PROTEIN-RELATED"/>
    <property type="match status" value="1"/>
</dbReference>
<evidence type="ECO:0000256" key="9">
    <source>
        <dbReference type="SAM" id="SignalP"/>
    </source>
</evidence>
<dbReference type="KEGG" id="beo:BEH_21600"/>
<evidence type="ECO:0000256" key="3">
    <source>
        <dbReference type="ARBA" id="ARBA00022448"/>
    </source>
</evidence>
<feature type="signal peptide" evidence="9">
    <location>
        <begin position="1"/>
        <end position="23"/>
    </location>
</feature>
<evidence type="ECO:0000256" key="4">
    <source>
        <dbReference type="ARBA" id="ARBA00022729"/>
    </source>
</evidence>
<dbReference type="Gene3D" id="3.40.190.10">
    <property type="entry name" value="Periplasmic binding protein-like II"/>
    <property type="match status" value="2"/>
</dbReference>
<protein>
    <recommendedName>
        <fullName evidence="8">Putative aliphatic sulfonates-binding protein</fullName>
    </recommendedName>
</protein>
<comment type="similarity">
    <text evidence="2">Belongs to the bacterial solute-binding protein SsuA/TauA family.</text>
</comment>
<dbReference type="GO" id="GO:0016020">
    <property type="term" value="C:membrane"/>
    <property type="evidence" value="ECO:0007669"/>
    <property type="project" value="InterPro"/>
</dbReference>
<evidence type="ECO:0000256" key="7">
    <source>
        <dbReference type="ARBA" id="ARBA00055538"/>
    </source>
</evidence>
<dbReference type="PROSITE" id="PS51257">
    <property type="entry name" value="PROKAR_LIPOPROTEIN"/>
    <property type="match status" value="1"/>
</dbReference>
<evidence type="ECO:0000256" key="5">
    <source>
        <dbReference type="ARBA" id="ARBA00023139"/>
    </source>
</evidence>
<gene>
    <name evidence="11" type="ORF">BEH_21600</name>
</gene>
<dbReference type="EMBL" id="CP011974">
    <property type="protein sequence ID" value="AKO94467.1"/>
    <property type="molecule type" value="Genomic_DNA"/>
</dbReference>
<dbReference type="GO" id="GO:0042597">
    <property type="term" value="C:periplasmic space"/>
    <property type="evidence" value="ECO:0007669"/>
    <property type="project" value="UniProtKB-SubCell"/>
</dbReference>
<reference evidence="11 12" key="1">
    <citation type="journal article" date="2015" name="PLoS ONE">
        <title>Genome Sequence of Bacillus endophyticus and Analysis of Its Companion Mechanism in the Ketogulonigenium vulgare-Bacillus Strain Consortium.</title>
        <authorList>
            <person name="Jia N."/>
            <person name="Du J."/>
            <person name="Ding M.Z."/>
            <person name="Gao F."/>
            <person name="Yuan Y.J."/>
        </authorList>
    </citation>
    <scope>NUCLEOTIDE SEQUENCE [LARGE SCALE GENOMIC DNA]</scope>
    <source>
        <strain evidence="11 12">Hbe603</strain>
    </source>
</reference>
<dbReference type="PATRIC" id="fig|135735.6.peg.4567"/>
<dbReference type="GO" id="GO:0042626">
    <property type="term" value="F:ATPase-coupled transmembrane transporter activity"/>
    <property type="evidence" value="ECO:0007669"/>
    <property type="project" value="InterPro"/>
</dbReference>
<sequence>MKKWLLVIAAALLLTACSAKSSAEPGKLKEINIGIQQSLTPLWIAKEKKWFEEAFEKEGIKVKWTEFQSGPPQFEGIAGGKLDVTLVGNSPVIGGQAGGVPFKEIAMTSDGVKGNAILVNKDSNIKSLKDLKGKKIAVAKGSSGFDFLHKALRKAGISPKEVEIIQLQPDEAMPAFQNGSVDAWSIWEPFISLQMIEHDAKILADGETVGTYSPSFAIAREQFIKDHPKELETFMKVYDKTVKWQNAHNEEAVAIYAKTKNLDKKVVANVLKNTKQFNVPISKEIIKDQQHTADFQYEIGAINKEIDVSKVVDNTFVKKVREEDEK</sequence>
<evidence type="ECO:0000256" key="8">
    <source>
        <dbReference type="ARBA" id="ARBA00070228"/>
    </source>
</evidence>
<evidence type="ECO:0000313" key="11">
    <source>
        <dbReference type="EMBL" id="AKO94467.1"/>
    </source>
</evidence>
<feature type="domain" description="Solute-binding protein family 3/N-terminal" evidence="10">
    <location>
        <begin position="30"/>
        <end position="248"/>
    </location>
</feature>
<proteinExistence type="inferred from homology"/>
<dbReference type="RefSeq" id="WP_040056962.1">
    <property type="nucleotide sequence ID" value="NZ_CP011974.1"/>
</dbReference>
<evidence type="ECO:0000259" key="10">
    <source>
        <dbReference type="SMART" id="SM00062"/>
    </source>
</evidence>
<dbReference type="InterPro" id="IPR010067">
    <property type="entry name" value="ABC_SsuA_sub-bd"/>
</dbReference>
<dbReference type="FunFam" id="3.40.190.10:FF:000050">
    <property type="entry name" value="Sulfonate ABC transporter substrate-binding protein"/>
    <property type="match status" value="1"/>
</dbReference>
<dbReference type="SUPFAM" id="SSF53850">
    <property type="entry name" value="Periplasmic binding protein-like II"/>
    <property type="match status" value="1"/>
</dbReference>
<organism evidence="11 12">
    <name type="scientific">Priestia filamentosa</name>
    <dbReference type="NCBI Taxonomy" id="1402861"/>
    <lineage>
        <taxon>Bacteria</taxon>
        <taxon>Bacillati</taxon>
        <taxon>Bacillota</taxon>
        <taxon>Bacilli</taxon>
        <taxon>Bacillales</taxon>
        <taxon>Bacillaceae</taxon>
        <taxon>Priestia</taxon>
    </lineage>
</organism>
<dbReference type="InterPro" id="IPR001638">
    <property type="entry name" value="Solute-binding_3/MltF_N"/>
</dbReference>
<evidence type="ECO:0000256" key="1">
    <source>
        <dbReference type="ARBA" id="ARBA00004418"/>
    </source>
</evidence>
<dbReference type="Proteomes" id="UP000036202">
    <property type="component" value="Chromosome"/>
</dbReference>
<dbReference type="NCBIfam" id="TIGR01728">
    <property type="entry name" value="SsuA_fam"/>
    <property type="match status" value="1"/>
</dbReference>
<dbReference type="AlphaFoldDB" id="A0A0H4KK37"/>
<evidence type="ECO:0000313" key="12">
    <source>
        <dbReference type="Proteomes" id="UP000036202"/>
    </source>
</evidence>